<evidence type="ECO:0000256" key="2">
    <source>
        <dbReference type="SAM" id="MobiDB-lite"/>
    </source>
</evidence>
<dbReference type="EMBL" id="CAJNOM010000104">
    <property type="protein sequence ID" value="CAF1055083.1"/>
    <property type="molecule type" value="Genomic_DNA"/>
</dbReference>
<reference evidence="3" key="1">
    <citation type="submission" date="2021-02" db="EMBL/GenBank/DDBJ databases">
        <authorList>
            <person name="Nowell W R."/>
        </authorList>
    </citation>
    <scope>NUCLEOTIDE SEQUENCE</scope>
</reference>
<sequence length="577" mass="67333">MDSESTNDSDELIKYLGDRIEEFERALLDDEDFCNKDIDSTYESASKYIKSLEKKFQDKLNELKIKLDQIREENLNKSKQNKKEFDDEIDEVNELFLSGKHQEAKDKLHDYEKHFEQRTTVINTIPKLYTNDIDINRYFSIDKPINILIDNKQDILVNTKQTDLVKKETENLNKEEYHRTSFDVRYKRFESQPALTNNNPITKETKSPVSNAPSRSFSISTRLSSPNSKSLPTGDRDLNTPSSVQSNNVNARENINRQMHVRSTPSSPNVIPVLNHRSILPAKITRVESLTTNLVTQYKHDQNTSLLMACNKTYIILFKSQLNRTTRGNLSAIIRYNKREQNLDWDDDLMVSIGSIDNTNLYILTKSDFILYSLDSFDKINSWALPNVNNHNLVSNDITSGVGTVHNNYVYIISRNNDFHWMLSLFEFKTMIHLYDYNLTQMYSEIKRFMHICVNDTTMSFLVEMNSSQYTVIFCTLDNDSKFEPKKLIQLFYAERPLTICSVYMNTLQKHLFFINDPSAKIIHIITNEKYIQSYSLIANALCYIKDNHELIFVSNDGIHSIKLNEQQNFFSKLRLN</sequence>
<evidence type="ECO:0000313" key="4">
    <source>
        <dbReference type="Proteomes" id="UP000663832"/>
    </source>
</evidence>
<protein>
    <submittedName>
        <fullName evidence="3">Uncharacterized protein</fullName>
    </submittedName>
</protein>
<keyword evidence="4" id="KW-1185">Reference proteome</keyword>
<feature type="region of interest" description="Disordered" evidence="2">
    <location>
        <begin position="191"/>
        <end position="255"/>
    </location>
</feature>
<organism evidence="3 4">
    <name type="scientific">Adineta steineri</name>
    <dbReference type="NCBI Taxonomy" id="433720"/>
    <lineage>
        <taxon>Eukaryota</taxon>
        <taxon>Metazoa</taxon>
        <taxon>Spiralia</taxon>
        <taxon>Gnathifera</taxon>
        <taxon>Rotifera</taxon>
        <taxon>Eurotatoria</taxon>
        <taxon>Bdelloidea</taxon>
        <taxon>Adinetida</taxon>
        <taxon>Adinetidae</taxon>
        <taxon>Adineta</taxon>
    </lineage>
</organism>
<feature type="compositionally biased region" description="Polar residues" evidence="2">
    <location>
        <begin position="193"/>
        <end position="213"/>
    </location>
</feature>
<feature type="compositionally biased region" description="Polar residues" evidence="2">
    <location>
        <begin position="239"/>
        <end position="255"/>
    </location>
</feature>
<dbReference type="OrthoDB" id="10047709at2759"/>
<evidence type="ECO:0000256" key="1">
    <source>
        <dbReference type="SAM" id="Coils"/>
    </source>
</evidence>
<proteinExistence type="predicted"/>
<gene>
    <name evidence="3" type="ORF">QVE165_LOCUS17835</name>
</gene>
<keyword evidence="1" id="KW-0175">Coiled coil</keyword>
<comment type="caution">
    <text evidence="3">The sequence shown here is derived from an EMBL/GenBank/DDBJ whole genome shotgun (WGS) entry which is preliminary data.</text>
</comment>
<feature type="compositionally biased region" description="Low complexity" evidence="2">
    <location>
        <begin position="214"/>
        <end position="225"/>
    </location>
</feature>
<feature type="coiled-coil region" evidence="1">
    <location>
        <begin position="49"/>
        <end position="95"/>
    </location>
</feature>
<accession>A0A814KW83</accession>
<evidence type="ECO:0000313" key="3">
    <source>
        <dbReference type="EMBL" id="CAF1055083.1"/>
    </source>
</evidence>
<dbReference type="Proteomes" id="UP000663832">
    <property type="component" value="Unassembled WGS sequence"/>
</dbReference>
<name>A0A814KW83_9BILA</name>
<dbReference type="AlphaFoldDB" id="A0A814KW83"/>